<dbReference type="AlphaFoldDB" id="A0AAI8YGI1"/>
<dbReference type="Proteomes" id="UP001295740">
    <property type="component" value="Unassembled WGS sequence"/>
</dbReference>
<sequence length="432" mass="48491">MQRIMNMLSGSNSIPGNDSFSTSRVRDQGQDKPKETHATDIGHRDDDASASSSVIAQPARSDPNRLFQDPQFHQYVKQEATKMSHRDMQLLRDQIQVQNARIVELEAAADGGGQSPSNIDARTHVVMPKEEVHKMKERQRDLDATKEALADEKALREELNTSYQAAVDQLMVLRSNKGLGNFVVEDGDMVIQWKNLQFDIRDIAVQHIARPVPDEPLSLDAVQPFKPLSMLYKSFLQSKAYRRHIVQALIWDHLCRDILLVPTKIWGPEISDLAESLSRTVAGESNTEQSATDYHSWRAQTGQIIHNTAGTDEKTLESAVRNIGRALRPLVGDGHRQELKDSLKEVVTKAAELASIFSKSRSHYICRDIMENFAAVAYDDDLMQDVRQANRPAPVRLMLSPALVKYGNSKGKNYDKSIVLAKAVVFCCRPPK</sequence>
<comment type="caution">
    <text evidence="2">The sequence shown here is derived from an EMBL/GenBank/DDBJ whole genome shotgun (WGS) entry which is preliminary data.</text>
</comment>
<keyword evidence="3" id="KW-1185">Reference proteome</keyword>
<name>A0AAI8YGI1_9PEZI</name>
<feature type="compositionally biased region" description="Polar residues" evidence="1">
    <location>
        <begin position="8"/>
        <end position="23"/>
    </location>
</feature>
<gene>
    <name evidence="2" type="ORF">KHLLAP_LOCUS4473</name>
</gene>
<accession>A0AAI8YGI1</accession>
<organism evidence="2 3">
    <name type="scientific">Anthostomella pinea</name>
    <dbReference type="NCBI Taxonomy" id="933095"/>
    <lineage>
        <taxon>Eukaryota</taxon>
        <taxon>Fungi</taxon>
        <taxon>Dikarya</taxon>
        <taxon>Ascomycota</taxon>
        <taxon>Pezizomycotina</taxon>
        <taxon>Sordariomycetes</taxon>
        <taxon>Xylariomycetidae</taxon>
        <taxon>Xylariales</taxon>
        <taxon>Xylariaceae</taxon>
        <taxon>Anthostomella</taxon>
    </lineage>
</organism>
<evidence type="ECO:0000256" key="1">
    <source>
        <dbReference type="SAM" id="MobiDB-lite"/>
    </source>
</evidence>
<protein>
    <submittedName>
        <fullName evidence="2">Uu.00g113990.m01.CDS01</fullName>
    </submittedName>
</protein>
<proteinExistence type="predicted"/>
<reference evidence="2" key="1">
    <citation type="submission" date="2023-10" db="EMBL/GenBank/DDBJ databases">
        <authorList>
            <person name="Hackl T."/>
        </authorList>
    </citation>
    <scope>NUCLEOTIDE SEQUENCE</scope>
</reference>
<feature type="compositionally biased region" description="Basic and acidic residues" evidence="1">
    <location>
        <begin position="24"/>
        <end position="47"/>
    </location>
</feature>
<feature type="region of interest" description="Disordered" evidence="1">
    <location>
        <begin position="1"/>
        <end position="66"/>
    </location>
</feature>
<evidence type="ECO:0000313" key="2">
    <source>
        <dbReference type="EMBL" id="CAJ2504005.1"/>
    </source>
</evidence>
<evidence type="ECO:0000313" key="3">
    <source>
        <dbReference type="Proteomes" id="UP001295740"/>
    </source>
</evidence>
<dbReference type="EMBL" id="CAUWAG010000006">
    <property type="protein sequence ID" value="CAJ2504005.1"/>
    <property type="molecule type" value="Genomic_DNA"/>
</dbReference>